<dbReference type="InterPro" id="IPR015421">
    <property type="entry name" value="PyrdxlP-dep_Trfase_major"/>
</dbReference>
<dbReference type="InterPro" id="IPR000653">
    <property type="entry name" value="DegT/StrS_aminotransferase"/>
</dbReference>
<accession>A0A918KWS1</accession>
<keyword evidence="5" id="KW-1185">Reference proteome</keyword>
<dbReference type="EMBL" id="BMSX01000017">
    <property type="protein sequence ID" value="GGR38201.1"/>
    <property type="molecule type" value="Genomic_DNA"/>
</dbReference>
<feature type="compositionally biased region" description="Low complexity" evidence="3">
    <location>
        <begin position="356"/>
        <end position="413"/>
    </location>
</feature>
<dbReference type="InterPro" id="IPR015424">
    <property type="entry name" value="PyrdxlP-dep_Trfase"/>
</dbReference>
<dbReference type="Proteomes" id="UP000658320">
    <property type="component" value="Unassembled WGS sequence"/>
</dbReference>
<dbReference type="GO" id="GO:0030170">
    <property type="term" value="F:pyridoxal phosphate binding"/>
    <property type="evidence" value="ECO:0007669"/>
    <property type="project" value="TreeGrafter"/>
</dbReference>
<gene>
    <name evidence="4" type="ORF">GCM10010251_63390</name>
</gene>
<proteinExistence type="inferred from homology"/>
<evidence type="ECO:0000313" key="4">
    <source>
        <dbReference type="EMBL" id="GGR38201.1"/>
    </source>
</evidence>
<dbReference type="GO" id="GO:0000271">
    <property type="term" value="P:polysaccharide biosynthetic process"/>
    <property type="evidence" value="ECO:0007669"/>
    <property type="project" value="TreeGrafter"/>
</dbReference>
<keyword evidence="1 2" id="KW-0663">Pyridoxal phosphate</keyword>
<comment type="similarity">
    <text evidence="2">Belongs to the DegT/DnrJ/EryC1 family.</text>
</comment>
<name>A0A918KWS1_9ACTN</name>
<protein>
    <recommendedName>
        <fullName evidence="6">DegT/DnrJ/EryC1/StrS aminotransferase family protein</fullName>
    </recommendedName>
</protein>
<evidence type="ECO:0000256" key="1">
    <source>
        <dbReference type="ARBA" id="ARBA00022898"/>
    </source>
</evidence>
<dbReference type="PANTHER" id="PTHR30244:SF36">
    <property type="entry name" value="3-OXO-GLUCOSE-6-PHOSPHATE:GLUTAMATE AMINOTRANSFERASE"/>
    <property type="match status" value="1"/>
</dbReference>
<sequence>MAKGEAGLGSARRGSRPKRLEETMRGRLGRECVYVPSCRFGLFVALRHWCPPGGRVLMSPVNDDVIFFVVLAAGLRPVQAPLNPLDASIDVDAVPDEVWGSLSAVLTTNLYGNPDDAPRLREKCDALGIPLFEDGAHAIGSEVGGQPVGAWGDASVFSLSKHVGAKAGGFLSCADPGLREALEKTCEDLLLPGRLTAELAFTVRPYAEAAVRGLRLRRAAWATMRLLGLMEREEIRMPLRAEELARAVDAAPDLTAHDSWVRVDMHDYRLRSGRLRLGRIGRRLDRLDEVLDACRAGTELLQSTPWARPVGRGPEGAVPDGERSRLGSSPGQGAVPGVGQAGREPAPASRPGPGQGAVPAAGLAGQGLPLESRPGFSVGSLSGSLSGSPPGSPPGSLSGSPPSALSGSLSGSPSGAQPLFRVPLFVADRDAASAALARRGIVVGYLYDPPLDDYAGADFTDPSPDPAGARWFARHALPVDPLRARQVVEVLQESGVRPAQVPGGLEPTRG</sequence>
<evidence type="ECO:0008006" key="6">
    <source>
        <dbReference type="Google" id="ProtNLM"/>
    </source>
</evidence>
<dbReference type="Gene3D" id="3.40.640.10">
    <property type="entry name" value="Type I PLP-dependent aspartate aminotransferase-like (Major domain)"/>
    <property type="match status" value="1"/>
</dbReference>
<reference evidence="4" key="1">
    <citation type="journal article" date="2014" name="Int. J. Syst. Evol. Microbiol.">
        <title>Complete genome sequence of Corynebacterium casei LMG S-19264T (=DSM 44701T), isolated from a smear-ripened cheese.</title>
        <authorList>
            <consortium name="US DOE Joint Genome Institute (JGI-PGF)"/>
            <person name="Walter F."/>
            <person name="Albersmeier A."/>
            <person name="Kalinowski J."/>
            <person name="Ruckert C."/>
        </authorList>
    </citation>
    <scope>NUCLEOTIDE SEQUENCE</scope>
    <source>
        <strain evidence="4">JCM 4346</strain>
    </source>
</reference>
<reference evidence="4" key="2">
    <citation type="submission" date="2020-09" db="EMBL/GenBank/DDBJ databases">
        <authorList>
            <person name="Sun Q."/>
            <person name="Ohkuma M."/>
        </authorList>
    </citation>
    <scope>NUCLEOTIDE SEQUENCE</scope>
    <source>
        <strain evidence="4">JCM 4346</strain>
    </source>
</reference>
<evidence type="ECO:0000256" key="3">
    <source>
        <dbReference type="SAM" id="MobiDB-lite"/>
    </source>
</evidence>
<evidence type="ECO:0000256" key="2">
    <source>
        <dbReference type="RuleBase" id="RU004508"/>
    </source>
</evidence>
<dbReference type="SUPFAM" id="SSF53383">
    <property type="entry name" value="PLP-dependent transferases"/>
    <property type="match status" value="1"/>
</dbReference>
<evidence type="ECO:0000313" key="5">
    <source>
        <dbReference type="Proteomes" id="UP000658320"/>
    </source>
</evidence>
<comment type="caution">
    <text evidence="4">The sequence shown here is derived from an EMBL/GenBank/DDBJ whole genome shotgun (WGS) entry which is preliminary data.</text>
</comment>
<organism evidence="4 5">
    <name type="scientific">Streptomyces aurantiogriseus</name>
    <dbReference type="NCBI Taxonomy" id="66870"/>
    <lineage>
        <taxon>Bacteria</taxon>
        <taxon>Bacillati</taxon>
        <taxon>Actinomycetota</taxon>
        <taxon>Actinomycetes</taxon>
        <taxon>Kitasatosporales</taxon>
        <taxon>Streptomycetaceae</taxon>
        <taxon>Streptomyces</taxon>
    </lineage>
</organism>
<dbReference type="AlphaFoldDB" id="A0A918KWS1"/>
<dbReference type="PANTHER" id="PTHR30244">
    <property type="entry name" value="TRANSAMINASE"/>
    <property type="match status" value="1"/>
</dbReference>
<dbReference type="GO" id="GO:0008483">
    <property type="term" value="F:transaminase activity"/>
    <property type="evidence" value="ECO:0007669"/>
    <property type="project" value="TreeGrafter"/>
</dbReference>
<feature type="region of interest" description="Disordered" evidence="3">
    <location>
        <begin position="305"/>
        <end position="413"/>
    </location>
</feature>
<dbReference type="Pfam" id="PF01041">
    <property type="entry name" value="DegT_DnrJ_EryC1"/>
    <property type="match status" value="1"/>
</dbReference>